<dbReference type="Proteomes" id="UP001219518">
    <property type="component" value="Unassembled WGS sequence"/>
</dbReference>
<feature type="transmembrane region" description="Helical" evidence="5">
    <location>
        <begin position="105"/>
        <end position="128"/>
    </location>
</feature>
<dbReference type="SUPFAM" id="SSF81321">
    <property type="entry name" value="Family A G protein-coupled receptor-like"/>
    <property type="match status" value="1"/>
</dbReference>
<keyword evidence="2" id="KW-0297">G-protein coupled receptor</keyword>
<sequence length="253" mass="28593">MCFAGCKTVVHILVSNVSQTPDALYEISALVSRLCLTSRLDVTGSDCKSDWSETHTLTGRMRQMEAADRIVTPLRDVPVHVSVITFVTIAYDRYRFVQDPSKQRLPALVIAFGSWLTASCIVVPYPIYVTHVSLSIKKKKFCCDNVPEVRELLQHEEDLPAVMGDVDEDRQVEYCFLNLSSDIEDYHRCMFALMYVIPALGLCYLYAQTERLLNQKERPVSLVLYDTHTRSARSASAASVHSCNFSRENLNKG</sequence>
<keyword evidence="4" id="KW-0807">Transducer</keyword>
<reference evidence="6" key="2">
    <citation type="journal article" date="2023" name="BMC Genomics">
        <title>Pest status, molecular evolution, and epigenetic factors derived from the genome assembly of Frankliniella fusca, a thysanopteran phytovirus vector.</title>
        <authorList>
            <person name="Catto M.A."/>
            <person name="Labadie P.E."/>
            <person name="Jacobson A.L."/>
            <person name="Kennedy G.G."/>
            <person name="Srinivasan R."/>
            <person name="Hunt B.G."/>
        </authorList>
    </citation>
    <scope>NUCLEOTIDE SEQUENCE</scope>
    <source>
        <strain evidence="6">PL_HMW_Pooled</strain>
    </source>
</reference>
<evidence type="ECO:0000313" key="7">
    <source>
        <dbReference type="Proteomes" id="UP001219518"/>
    </source>
</evidence>
<comment type="subcellular location">
    <subcellularLocation>
        <location evidence="1">Membrane</location>
        <topology evidence="1">Multi-pass membrane protein</topology>
    </subcellularLocation>
</comment>
<evidence type="ECO:0000313" key="6">
    <source>
        <dbReference type="EMBL" id="KAK3919409.1"/>
    </source>
</evidence>
<gene>
    <name evidence="6" type="ORF">KUF71_008536</name>
</gene>
<keyword evidence="5" id="KW-0812">Transmembrane</keyword>
<proteinExistence type="predicted"/>
<evidence type="ECO:0000256" key="1">
    <source>
        <dbReference type="ARBA" id="ARBA00004141"/>
    </source>
</evidence>
<dbReference type="GO" id="GO:0008188">
    <property type="term" value="F:neuropeptide receptor activity"/>
    <property type="evidence" value="ECO:0007669"/>
    <property type="project" value="TreeGrafter"/>
</dbReference>
<dbReference type="AlphaFoldDB" id="A0AAE1HDL6"/>
<evidence type="ECO:0000256" key="2">
    <source>
        <dbReference type="ARBA" id="ARBA00023040"/>
    </source>
</evidence>
<reference evidence="6" key="1">
    <citation type="submission" date="2021-07" db="EMBL/GenBank/DDBJ databases">
        <authorList>
            <person name="Catto M.A."/>
            <person name="Jacobson A."/>
            <person name="Kennedy G."/>
            <person name="Labadie P."/>
            <person name="Hunt B.G."/>
            <person name="Srinivasan R."/>
        </authorList>
    </citation>
    <scope>NUCLEOTIDE SEQUENCE</scope>
    <source>
        <strain evidence="6">PL_HMW_Pooled</strain>
        <tissue evidence="6">Head</tissue>
    </source>
</reference>
<dbReference type="GO" id="GO:0005886">
    <property type="term" value="C:plasma membrane"/>
    <property type="evidence" value="ECO:0007669"/>
    <property type="project" value="TreeGrafter"/>
</dbReference>
<evidence type="ECO:0000256" key="4">
    <source>
        <dbReference type="ARBA" id="ARBA00023224"/>
    </source>
</evidence>
<comment type="caution">
    <text evidence="6">The sequence shown here is derived from an EMBL/GenBank/DDBJ whole genome shotgun (WGS) entry which is preliminary data.</text>
</comment>
<dbReference type="EMBL" id="JAHWGI010000979">
    <property type="protein sequence ID" value="KAK3919409.1"/>
    <property type="molecule type" value="Genomic_DNA"/>
</dbReference>
<keyword evidence="3 6" id="KW-0675">Receptor</keyword>
<feature type="transmembrane region" description="Helical" evidence="5">
    <location>
        <begin position="190"/>
        <end position="207"/>
    </location>
</feature>
<dbReference type="PANTHER" id="PTHR24238:SF69">
    <property type="entry name" value="G-PROTEIN COUPLED RECEPTOR 165"/>
    <property type="match status" value="1"/>
</dbReference>
<accession>A0AAE1HDL6</accession>
<evidence type="ECO:0000256" key="3">
    <source>
        <dbReference type="ARBA" id="ARBA00023170"/>
    </source>
</evidence>
<evidence type="ECO:0000256" key="5">
    <source>
        <dbReference type="SAM" id="Phobius"/>
    </source>
</evidence>
<name>A0AAE1HDL6_9NEOP</name>
<dbReference type="PANTHER" id="PTHR24238">
    <property type="entry name" value="G-PROTEIN COUPLED RECEPTOR"/>
    <property type="match status" value="1"/>
</dbReference>
<dbReference type="CDD" id="cd00637">
    <property type="entry name" value="7tm_classA_rhodopsin-like"/>
    <property type="match status" value="1"/>
</dbReference>
<protein>
    <submittedName>
        <fullName evidence="6">Prolactin-releasing peptide receptor</fullName>
    </submittedName>
</protein>
<dbReference type="Gene3D" id="1.20.1070.10">
    <property type="entry name" value="Rhodopsin 7-helix transmembrane proteins"/>
    <property type="match status" value="1"/>
</dbReference>
<keyword evidence="5" id="KW-0472">Membrane</keyword>
<keyword evidence="5" id="KW-1133">Transmembrane helix</keyword>
<organism evidence="6 7">
    <name type="scientific">Frankliniella fusca</name>
    <dbReference type="NCBI Taxonomy" id="407009"/>
    <lineage>
        <taxon>Eukaryota</taxon>
        <taxon>Metazoa</taxon>
        <taxon>Ecdysozoa</taxon>
        <taxon>Arthropoda</taxon>
        <taxon>Hexapoda</taxon>
        <taxon>Insecta</taxon>
        <taxon>Pterygota</taxon>
        <taxon>Neoptera</taxon>
        <taxon>Paraneoptera</taxon>
        <taxon>Thysanoptera</taxon>
        <taxon>Terebrantia</taxon>
        <taxon>Thripoidea</taxon>
        <taxon>Thripidae</taxon>
        <taxon>Frankliniella</taxon>
    </lineage>
</organism>
<keyword evidence="7" id="KW-1185">Reference proteome</keyword>